<comment type="caution">
    <text evidence="7">The sequence shown here is derived from an EMBL/GenBank/DDBJ whole genome shotgun (WGS) entry which is preliminary data.</text>
</comment>
<feature type="transmembrane region" description="Helical" evidence="6">
    <location>
        <begin position="12"/>
        <end position="31"/>
    </location>
</feature>
<evidence type="ECO:0000256" key="5">
    <source>
        <dbReference type="ARBA" id="ARBA00023136"/>
    </source>
</evidence>
<reference evidence="7 8" key="1">
    <citation type="submission" date="2019-02" db="EMBL/GenBank/DDBJ databases">
        <title>Prokaryotic population dynamics and viral predation in marine succession experiment using metagenomics: the confinement effect.</title>
        <authorList>
            <person name="Haro-Moreno J.M."/>
            <person name="Rodriguez-Valera F."/>
            <person name="Lopez-Perez M."/>
        </authorList>
    </citation>
    <scope>NUCLEOTIDE SEQUENCE [LARGE SCALE GENOMIC DNA]</scope>
    <source>
        <strain evidence="7">MED-G161</strain>
    </source>
</reference>
<dbReference type="InterPro" id="IPR002994">
    <property type="entry name" value="Surf1/Shy1"/>
</dbReference>
<evidence type="ECO:0000256" key="3">
    <source>
        <dbReference type="ARBA" id="ARBA00022692"/>
    </source>
</evidence>
<dbReference type="GO" id="GO:0005886">
    <property type="term" value="C:plasma membrane"/>
    <property type="evidence" value="ECO:0007669"/>
    <property type="project" value="UniProtKB-SubCell"/>
</dbReference>
<accession>A0A520MV11</accession>
<dbReference type="PANTHER" id="PTHR23427">
    <property type="entry name" value="SURFEIT LOCUS PROTEIN"/>
    <property type="match status" value="1"/>
</dbReference>
<evidence type="ECO:0000256" key="2">
    <source>
        <dbReference type="ARBA" id="ARBA00007165"/>
    </source>
</evidence>
<dbReference type="InterPro" id="IPR045214">
    <property type="entry name" value="Surf1/Surf4"/>
</dbReference>
<dbReference type="EMBL" id="SHBG01000012">
    <property type="protein sequence ID" value="RZO25069.1"/>
    <property type="molecule type" value="Genomic_DNA"/>
</dbReference>
<dbReference type="PROSITE" id="PS50895">
    <property type="entry name" value="SURF1"/>
    <property type="match status" value="1"/>
</dbReference>
<organism evidence="7 8">
    <name type="scientific">SAR86 cluster bacterium</name>
    <dbReference type="NCBI Taxonomy" id="2030880"/>
    <lineage>
        <taxon>Bacteria</taxon>
        <taxon>Pseudomonadati</taxon>
        <taxon>Pseudomonadota</taxon>
        <taxon>Gammaproteobacteria</taxon>
        <taxon>SAR86 cluster</taxon>
    </lineage>
</organism>
<evidence type="ECO:0000256" key="4">
    <source>
        <dbReference type="ARBA" id="ARBA00022989"/>
    </source>
</evidence>
<evidence type="ECO:0000256" key="6">
    <source>
        <dbReference type="RuleBase" id="RU363076"/>
    </source>
</evidence>
<sequence length="233" mass="27475">MKKNKFNPGKRITIFFVFFAFLFFSLGLWQIERGQAKTNLLDDFEKKILEKPSYINQKSQKWDRVYVEGKWDSSKQILIDNVIRRGIAGYKVLTPLRMKETDQLILVDRGWIKQNTFRDQLPDIKLIQIDEVVSGILEIPELGLVLSDDLVSKEWPKISQTKNLGVIKNEYDENIFPMILLADPTLKNSLEYIKITPTNMTPIKHYGYSAQWFLMFLVLCFMYVWYGYKRNAK</sequence>
<dbReference type="PANTHER" id="PTHR23427:SF2">
    <property type="entry name" value="SURFEIT LOCUS PROTEIN 1"/>
    <property type="match status" value="1"/>
</dbReference>
<dbReference type="Pfam" id="PF02104">
    <property type="entry name" value="SURF1"/>
    <property type="match status" value="1"/>
</dbReference>
<evidence type="ECO:0000313" key="8">
    <source>
        <dbReference type="Proteomes" id="UP000315498"/>
    </source>
</evidence>
<dbReference type="Proteomes" id="UP000315498">
    <property type="component" value="Unassembled WGS sequence"/>
</dbReference>
<proteinExistence type="inferred from homology"/>
<gene>
    <name evidence="7" type="ORF">EVA94_01825</name>
</gene>
<keyword evidence="6" id="KW-1003">Cell membrane</keyword>
<evidence type="ECO:0000256" key="1">
    <source>
        <dbReference type="ARBA" id="ARBA00004370"/>
    </source>
</evidence>
<feature type="transmembrane region" description="Helical" evidence="6">
    <location>
        <begin position="210"/>
        <end position="228"/>
    </location>
</feature>
<comment type="similarity">
    <text evidence="2 6">Belongs to the SURF1 family.</text>
</comment>
<keyword evidence="4 6" id="KW-1133">Transmembrane helix</keyword>
<protein>
    <recommendedName>
        <fullName evidence="6">SURF1-like protein</fullName>
    </recommendedName>
</protein>
<keyword evidence="3 6" id="KW-0812">Transmembrane</keyword>
<dbReference type="CDD" id="cd06662">
    <property type="entry name" value="SURF1"/>
    <property type="match status" value="1"/>
</dbReference>
<evidence type="ECO:0000313" key="7">
    <source>
        <dbReference type="EMBL" id="RZO25069.1"/>
    </source>
</evidence>
<comment type="subcellular location">
    <subcellularLocation>
        <location evidence="6">Cell membrane</location>
        <topology evidence="6">Multi-pass membrane protein</topology>
    </subcellularLocation>
    <subcellularLocation>
        <location evidence="1">Membrane</location>
    </subcellularLocation>
</comment>
<keyword evidence="5 6" id="KW-0472">Membrane</keyword>
<dbReference type="AlphaFoldDB" id="A0A520MV11"/>
<name>A0A520MV11_9GAMM</name>